<evidence type="ECO:0000313" key="2">
    <source>
        <dbReference type="Proteomes" id="UP000069015"/>
    </source>
</evidence>
<name>A0A0U3GC01_9GAMM</name>
<dbReference type="InterPro" id="IPR028994">
    <property type="entry name" value="Integrin_alpha_N"/>
</dbReference>
<evidence type="ECO:0008006" key="3">
    <source>
        <dbReference type="Google" id="ProtNLM"/>
    </source>
</evidence>
<dbReference type="Gene3D" id="2.130.10.130">
    <property type="entry name" value="Integrin alpha, N-terminal"/>
    <property type="match status" value="1"/>
</dbReference>
<organism evidence="1 2">
    <name type="scientific">Pseudoalteromonas rubra</name>
    <dbReference type="NCBI Taxonomy" id="43658"/>
    <lineage>
        <taxon>Bacteria</taxon>
        <taxon>Pseudomonadati</taxon>
        <taxon>Pseudomonadota</taxon>
        <taxon>Gammaproteobacteria</taxon>
        <taxon>Alteromonadales</taxon>
        <taxon>Pseudoalteromonadaceae</taxon>
        <taxon>Pseudoalteromonas</taxon>
    </lineage>
</organism>
<dbReference type="KEGG" id="prr:AT705_04760"/>
<dbReference type="EMBL" id="CP013611">
    <property type="protein sequence ID" value="ALU42314.1"/>
    <property type="molecule type" value="Genomic_DNA"/>
</dbReference>
<evidence type="ECO:0000313" key="1">
    <source>
        <dbReference type="EMBL" id="ALU42314.1"/>
    </source>
</evidence>
<dbReference type="Proteomes" id="UP000069015">
    <property type="component" value="Chromosome 1"/>
</dbReference>
<protein>
    <recommendedName>
        <fullName evidence="3">VCBS repeat-containing protein</fullName>
    </recommendedName>
</protein>
<proteinExistence type="predicted"/>
<dbReference type="PANTHER" id="PTHR13412">
    <property type="entry name" value="T-CELL IMMUNOMODULATORY PROTEIN HOMOLOG"/>
    <property type="match status" value="1"/>
</dbReference>
<dbReference type="AlphaFoldDB" id="A0A0U3GC01"/>
<reference evidence="1 2" key="1">
    <citation type="submission" date="2015-12" db="EMBL/GenBank/DDBJ databases">
        <title>Complete genome sequence of Pseudoalteromonas rubra SCSIO 6842, harboring a conjugative plasmid.</title>
        <authorList>
            <person name="Li B."/>
            <person name="Wang X."/>
        </authorList>
    </citation>
    <scope>NUCLEOTIDE SEQUENCE [LARGE SCALE GENOMIC DNA]</scope>
    <source>
        <strain evidence="1 2">SCSIO 6842</strain>
    </source>
</reference>
<dbReference type="SUPFAM" id="SSF69318">
    <property type="entry name" value="Integrin alpha N-terminal domain"/>
    <property type="match status" value="2"/>
</dbReference>
<dbReference type="InterPro" id="IPR024881">
    <property type="entry name" value="Tip"/>
</dbReference>
<gene>
    <name evidence="1" type="ORF">AT705_04760</name>
</gene>
<dbReference type="PANTHER" id="PTHR13412:SF0">
    <property type="entry name" value="T-CELL IMMUNOMODULATORY PROTEIN"/>
    <property type="match status" value="1"/>
</dbReference>
<sequence>MVFAFLSGLVQASPTLGVIEENDTRWQFSGYWRNSTQGQYGSGGAYIVGKAAHNGTQDEGEAYLSLAAYAQSGSVNLELCYVQHSTRYRSTQVVASVHYSDGSKHLVQFSQVGIVNTPACYNLGSHTGVVGLSVSNQTADAQWVSLDQVRIQAAQTPPAEPKFNSQYTKADIVPTLPLGTTLARDIVIRASDLGVEALSMESNYGLAITTLDDLDQNGIPELLVTGKHKSANHTQGHFFIIYLDASGAVSRVQSVDELMLKDSGFTAGFDARYLKRVGDFDGNGTTDVVMAENGTPMNPSGRFRVLLFDRKLENEQLSYTVLNSMEYSNAAGNLPVVLTSNATFGISPHPIGDIDQNGTLDFLTLAVDTDGDLRGSMGRSQAESLYMALKISNNGDVHSINNLFSPFGGQPIIAGYMNNDDLPDMVGPNADSKALTFHIAQGNYTSFTSFTTHPITVNSGKPFRLVRIVPVGDTNGDGNTDIVLAGYEEGQGTSSYSIGLALLDEYYQPLGDLIPLVMANEYPDFWRTVHSAQSTFADMDGDGDLDMMMGHIHDPDGSSLHIRYYE</sequence>
<accession>A0A0U3GC01</accession>